<dbReference type="RefSeq" id="WP_133957016.1">
    <property type="nucleotide sequence ID" value="NZ_SORI01000004.1"/>
</dbReference>
<name>A0A4R8MDM9_9BACT</name>
<dbReference type="OrthoDB" id="2308at2"/>
<reference evidence="1 2" key="1">
    <citation type="submission" date="2019-03" db="EMBL/GenBank/DDBJ databases">
        <title>Genomic Encyclopedia of Type Strains, Phase IV (KMG-IV): sequencing the most valuable type-strain genomes for metagenomic binning, comparative biology and taxonomic classification.</title>
        <authorList>
            <person name="Goeker M."/>
        </authorList>
    </citation>
    <scope>NUCLEOTIDE SEQUENCE [LARGE SCALE GENOMIC DNA]</scope>
    <source>
        <strain evidence="1 2">DSM 25964</strain>
    </source>
</reference>
<dbReference type="AlphaFoldDB" id="A0A4R8MDM9"/>
<evidence type="ECO:0000313" key="1">
    <source>
        <dbReference type="EMBL" id="TDY61926.1"/>
    </source>
</evidence>
<dbReference type="Proteomes" id="UP000295066">
    <property type="component" value="Unassembled WGS sequence"/>
</dbReference>
<accession>A0A4R8MDM9</accession>
<organism evidence="1 2">
    <name type="scientific">Aminivibrio pyruvatiphilus</name>
    <dbReference type="NCBI Taxonomy" id="1005740"/>
    <lineage>
        <taxon>Bacteria</taxon>
        <taxon>Thermotogati</taxon>
        <taxon>Synergistota</taxon>
        <taxon>Synergistia</taxon>
        <taxon>Synergistales</taxon>
        <taxon>Aminobacteriaceae</taxon>
        <taxon>Aminivibrio</taxon>
    </lineage>
</organism>
<gene>
    <name evidence="1" type="ORF">C8D99_104171</name>
</gene>
<proteinExistence type="predicted"/>
<evidence type="ECO:0000313" key="2">
    <source>
        <dbReference type="Proteomes" id="UP000295066"/>
    </source>
</evidence>
<comment type="caution">
    <text evidence="1">The sequence shown here is derived from an EMBL/GenBank/DDBJ whole genome shotgun (WGS) entry which is preliminary data.</text>
</comment>
<keyword evidence="2" id="KW-1185">Reference proteome</keyword>
<protein>
    <submittedName>
        <fullName evidence="1">Uncharacterized protein</fullName>
    </submittedName>
</protein>
<dbReference type="EMBL" id="SORI01000004">
    <property type="protein sequence ID" value="TDY61926.1"/>
    <property type="molecule type" value="Genomic_DNA"/>
</dbReference>
<sequence length="306" mass="34585">MIFELMSRGNIARLPDGMTVDGLPDGPFQRVLLLLPYNRYLVGSATMKNYERWTLGKLCTDESTEVFLYEGKPKTLLLGEVEKVTISADVVSQLKACLSGQMPPPGEHMPSALILRGLIGEEHLLGEGEFLQNEEAFYDVLEKDGTAKMAYWAIRLALFRNDYEAVSRVKTWMKSAADVFEGVTQPPKIWFSLTDLPGKKDIEEMEGLAFSLDDLQRMNSQSSRPVVLYSKSGYLILSDFGGEGPDSAFRIWMFLPIALWNEMRERRKLSIREIVMASWGYLDGLGAEKERTRYAQRTAAQGTRML</sequence>